<keyword evidence="3" id="KW-1185">Reference proteome</keyword>
<organism evidence="2 3">
    <name type="scientific">Streptomyces similanensis</name>
    <dbReference type="NCBI Taxonomy" id="1274988"/>
    <lineage>
        <taxon>Bacteria</taxon>
        <taxon>Bacillati</taxon>
        <taxon>Actinomycetota</taxon>
        <taxon>Actinomycetes</taxon>
        <taxon>Kitasatosporales</taxon>
        <taxon>Streptomycetaceae</taxon>
        <taxon>Streptomyces</taxon>
    </lineage>
</organism>
<proteinExistence type="predicted"/>
<feature type="region of interest" description="Disordered" evidence="1">
    <location>
        <begin position="1"/>
        <end position="23"/>
    </location>
</feature>
<evidence type="ECO:0000313" key="3">
    <source>
        <dbReference type="Proteomes" id="UP001500124"/>
    </source>
</evidence>
<feature type="compositionally biased region" description="Pro residues" evidence="1">
    <location>
        <begin position="1"/>
        <end position="15"/>
    </location>
</feature>
<gene>
    <name evidence="2" type="ORF">GCM10023336_74580</name>
</gene>
<evidence type="ECO:0000256" key="1">
    <source>
        <dbReference type="SAM" id="MobiDB-lite"/>
    </source>
</evidence>
<evidence type="ECO:0000313" key="2">
    <source>
        <dbReference type="EMBL" id="GAA5080995.1"/>
    </source>
</evidence>
<name>A0ABP9LMR4_9ACTN</name>
<reference evidence="3" key="1">
    <citation type="journal article" date="2019" name="Int. J. Syst. Evol. Microbiol.">
        <title>The Global Catalogue of Microorganisms (GCM) 10K type strain sequencing project: providing services to taxonomists for standard genome sequencing and annotation.</title>
        <authorList>
            <consortium name="The Broad Institute Genomics Platform"/>
            <consortium name="The Broad Institute Genome Sequencing Center for Infectious Disease"/>
            <person name="Wu L."/>
            <person name="Ma J."/>
        </authorList>
    </citation>
    <scope>NUCLEOTIDE SEQUENCE [LARGE SCALE GENOMIC DNA]</scope>
    <source>
        <strain evidence="3">JCM 18410</strain>
    </source>
</reference>
<protein>
    <submittedName>
        <fullName evidence="2">Uncharacterized protein</fullName>
    </submittedName>
</protein>
<sequence length="64" mass="7060">MKCVSPEPPEVPPEPHAASVSDATALTAASRTARGRTRVVRVRCGRDVRFARFEHWGARLTTLM</sequence>
<accession>A0ABP9LMR4</accession>
<dbReference type="Proteomes" id="UP001500124">
    <property type="component" value="Unassembled WGS sequence"/>
</dbReference>
<dbReference type="EMBL" id="BAABKC010000141">
    <property type="protein sequence ID" value="GAA5080995.1"/>
    <property type="molecule type" value="Genomic_DNA"/>
</dbReference>
<comment type="caution">
    <text evidence="2">The sequence shown here is derived from an EMBL/GenBank/DDBJ whole genome shotgun (WGS) entry which is preliminary data.</text>
</comment>